<keyword evidence="2" id="KW-1185">Reference proteome</keyword>
<gene>
    <name evidence="1" type="ORF">HMPREF0636_1239</name>
</gene>
<protein>
    <submittedName>
        <fullName evidence="1">Uncharacterized protein</fullName>
    </submittedName>
</protein>
<organism evidence="1 2">
    <name type="scientific">Porphyromonas catoniae ATCC 51270</name>
    <dbReference type="NCBI Taxonomy" id="887901"/>
    <lineage>
        <taxon>Bacteria</taxon>
        <taxon>Pseudomonadati</taxon>
        <taxon>Bacteroidota</taxon>
        <taxon>Bacteroidia</taxon>
        <taxon>Bacteroidales</taxon>
        <taxon>Porphyromonadaceae</taxon>
        <taxon>Porphyromonas</taxon>
    </lineage>
</organism>
<evidence type="ECO:0000313" key="1">
    <source>
        <dbReference type="EMBL" id="EWC93599.1"/>
    </source>
</evidence>
<dbReference type="Proteomes" id="UP000023482">
    <property type="component" value="Unassembled WGS sequence"/>
</dbReference>
<name>Z4X1M4_9PORP</name>
<proteinExistence type="predicted"/>
<dbReference type="EMBL" id="JDFF01000002">
    <property type="protein sequence ID" value="EWC93599.1"/>
    <property type="molecule type" value="Genomic_DNA"/>
</dbReference>
<sequence>MPSKIVKVVATIIFRDGKPFATQRVYGEWKDWWELSGILGYYSLGNNL</sequence>
<dbReference type="AlphaFoldDB" id="Z4X1M4"/>
<comment type="caution">
    <text evidence="1">The sequence shown here is derived from an EMBL/GenBank/DDBJ whole genome shotgun (WGS) entry which is preliminary data.</text>
</comment>
<evidence type="ECO:0000313" key="2">
    <source>
        <dbReference type="Proteomes" id="UP000023482"/>
    </source>
</evidence>
<reference evidence="1 2" key="1">
    <citation type="submission" date="2014-01" db="EMBL/GenBank/DDBJ databases">
        <authorList>
            <person name="Durkin A.S."/>
            <person name="McCorrison J."/>
            <person name="Torralba M."/>
            <person name="Gillis M."/>
            <person name="Haft D.H."/>
            <person name="Methe B."/>
            <person name="Sutton G."/>
            <person name="Nelson K.E."/>
        </authorList>
    </citation>
    <scope>NUCLEOTIDE SEQUENCE [LARGE SCALE GENOMIC DNA]</scope>
    <source>
        <strain evidence="1 2">ATCC 51270</strain>
    </source>
</reference>
<accession>Z4X1M4</accession>